<keyword evidence="4 7" id="KW-0808">Transferase</keyword>
<dbReference type="Pfam" id="PF02390">
    <property type="entry name" value="Methyltransf_4"/>
    <property type="match status" value="1"/>
</dbReference>
<evidence type="ECO:0000256" key="1">
    <source>
        <dbReference type="ARBA" id="ARBA00000142"/>
    </source>
</evidence>
<feature type="binding site" evidence="7">
    <location>
        <position position="198"/>
    </location>
    <ligand>
        <name>S-adenosyl-L-methionine</name>
        <dbReference type="ChEBI" id="CHEBI:59789"/>
    </ligand>
</feature>
<dbReference type="InterPro" id="IPR003358">
    <property type="entry name" value="tRNA_(Gua-N-7)_MeTrfase_Trmb"/>
</dbReference>
<evidence type="ECO:0000313" key="8">
    <source>
        <dbReference type="EMBL" id="STP10429.1"/>
    </source>
</evidence>
<comment type="catalytic activity">
    <reaction evidence="1 7">
        <text>guanosine(46) in tRNA + S-adenosyl-L-methionine = N(7)-methylguanosine(46) in tRNA + S-adenosyl-L-homocysteine</text>
        <dbReference type="Rhea" id="RHEA:42708"/>
        <dbReference type="Rhea" id="RHEA-COMP:10188"/>
        <dbReference type="Rhea" id="RHEA-COMP:10189"/>
        <dbReference type="ChEBI" id="CHEBI:57856"/>
        <dbReference type="ChEBI" id="CHEBI:59789"/>
        <dbReference type="ChEBI" id="CHEBI:74269"/>
        <dbReference type="ChEBI" id="CHEBI:74480"/>
        <dbReference type="EC" id="2.1.1.33"/>
    </reaction>
</comment>
<keyword evidence="3 7" id="KW-0489">Methyltransferase</keyword>
<comment type="caution">
    <text evidence="7">Lacks conserved residue(s) required for the propagation of feature annotation.</text>
</comment>
<dbReference type="Gene3D" id="3.40.50.150">
    <property type="entry name" value="Vaccinia Virus protein VP39"/>
    <property type="match status" value="1"/>
</dbReference>
<evidence type="ECO:0000256" key="6">
    <source>
        <dbReference type="ARBA" id="ARBA00022694"/>
    </source>
</evidence>
<keyword evidence="6 7" id="KW-0819">tRNA processing</keyword>
<dbReference type="Proteomes" id="UP000255103">
    <property type="component" value="Unassembled WGS sequence"/>
</dbReference>
<dbReference type="EC" id="2.1.1.33" evidence="7"/>
<evidence type="ECO:0000256" key="2">
    <source>
        <dbReference type="ARBA" id="ARBA00003015"/>
    </source>
</evidence>
<dbReference type="RefSeq" id="WP_115721301.1">
    <property type="nucleotide sequence ID" value="NZ_UGHX01000001.1"/>
</dbReference>
<dbReference type="PANTHER" id="PTHR23417:SF14">
    <property type="entry name" value="PENTACOTRIPEPTIDE-REPEAT REGION OF PRORP DOMAIN-CONTAINING PROTEIN"/>
    <property type="match status" value="1"/>
</dbReference>
<keyword evidence="5 7" id="KW-0949">S-adenosyl-L-methionine</keyword>
<dbReference type="PANTHER" id="PTHR23417">
    <property type="entry name" value="3-DEOXY-D-MANNO-OCTULOSONIC-ACID TRANSFERASE/TRNA GUANINE-N 7 - -METHYLTRANSFERASE"/>
    <property type="match status" value="1"/>
</dbReference>
<dbReference type="InterPro" id="IPR055361">
    <property type="entry name" value="tRNA_methyltr_TrmB_bact"/>
</dbReference>
<evidence type="ECO:0000313" key="9">
    <source>
        <dbReference type="Proteomes" id="UP000255103"/>
    </source>
</evidence>
<dbReference type="EMBL" id="UGHX01000001">
    <property type="protein sequence ID" value="STP10429.1"/>
    <property type="molecule type" value="Genomic_DNA"/>
</dbReference>
<dbReference type="CDD" id="cd02440">
    <property type="entry name" value="AdoMet_MTases"/>
    <property type="match status" value="1"/>
</dbReference>
<reference evidence="8 9" key="1">
    <citation type="submission" date="2018-06" db="EMBL/GenBank/DDBJ databases">
        <authorList>
            <consortium name="Pathogen Informatics"/>
            <person name="Doyle S."/>
        </authorList>
    </citation>
    <scope>NUCLEOTIDE SEQUENCE [LARGE SCALE GENOMIC DNA]</scope>
    <source>
        <strain evidence="8 9">NCTC12219</strain>
    </source>
</reference>
<dbReference type="SUPFAM" id="SSF53335">
    <property type="entry name" value="S-adenosyl-L-methionine-dependent methyltransferases"/>
    <property type="match status" value="1"/>
</dbReference>
<comment type="similarity">
    <text evidence="7">Belongs to the class I-like SAM-binding methyltransferase superfamily. TrmB family.</text>
</comment>
<gene>
    <name evidence="7 8" type="primary">trmB</name>
    <name evidence="8" type="ORF">NCTC12219_00288</name>
</gene>
<dbReference type="GO" id="GO:0043527">
    <property type="term" value="C:tRNA methyltransferase complex"/>
    <property type="evidence" value="ECO:0007669"/>
    <property type="project" value="TreeGrafter"/>
</dbReference>
<feature type="binding site" evidence="7">
    <location>
        <position position="254"/>
    </location>
    <ligand>
        <name>substrate</name>
    </ligand>
</feature>
<dbReference type="InterPro" id="IPR029063">
    <property type="entry name" value="SAM-dependent_MTases_sf"/>
</dbReference>
<comment type="pathway">
    <text evidence="7">tRNA modification; N(7)-methylguanine-tRNA biosynthesis.</text>
</comment>
<evidence type="ECO:0000256" key="3">
    <source>
        <dbReference type="ARBA" id="ARBA00022603"/>
    </source>
</evidence>
<proteinExistence type="inferred from homology"/>
<dbReference type="GO" id="GO:0008176">
    <property type="term" value="F:tRNA (guanine(46)-N7)-methyltransferase activity"/>
    <property type="evidence" value="ECO:0007669"/>
    <property type="project" value="UniProtKB-UniRule"/>
</dbReference>
<evidence type="ECO:0000256" key="4">
    <source>
        <dbReference type="ARBA" id="ARBA00022679"/>
    </source>
</evidence>
<dbReference type="NCBIfam" id="NF010719">
    <property type="entry name" value="PRK14121.1"/>
    <property type="match status" value="1"/>
</dbReference>
<organism evidence="8 9">
    <name type="scientific">Helicobacter cinaedi</name>
    <dbReference type="NCBI Taxonomy" id="213"/>
    <lineage>
        <taxon>Bacteria</taxon>
        <taxon>Pseudomonadati</taxon>
        <taxon>Campylobacterota</taxon>
        <taxon>Epsilonproteobacteria</taxon>
        <taxon>Campylobacterales</taxon>
        <taxon>Helicobacteraceae</taxon>
        <taxon>Helicobacter</taxon>
    </lineage>
</organism>
<dbReference type="AlphaFoldDB" id="A0A377JR20"/>
<dbReference type="UniPathway" id="UPA00989"/>
<dbReference type="PROSITE" id="PS51625">
    <property type="entry name" value="SAM_MT_TRMB"/>
    <property type="match status" value="1"/>
</dbReference>
<feature type="binding site" evidence="7">
    <location>
        <position position="146"/>
    </location>
    <ligand>
        <name>S-adenosyl-L-methionine</name>
        <dbReference type="ChEBI" id="CHEBI:59789"/>
    </ligand>
</feature>
<feature type="binding site" evidence="7">
    <location>
        <position position="171"/>
    </location>
    <ligand>
        <name>S-adenosyl-L-methionine</name>
        <dbReference type="ChEBI" id="CHEBI:59789"/>
    </ligand>
</feature>
<name>A0A377JR20_9HELI</name>
<feature type="binding site" evidence="7">
    <location>
        <position position="224"/>
    </location>
    <ligand>
        <name>substrate</name>
    </ligand>
</feature>
<dbReference type="HAMAP" id="MF_01057">
    <property type="entry name" value="tRNA_methyltr_TrmB"/>
    <property type="match status" value="1"/>
</dbReference>
<comment type="function">
    <text evidence="2 7">Catalyzes the formation of N(7)-methylguanine at position 46 (m7G46) in tRNA.</text>
</comment>
<dbReference type="NCBIfam" id="TIGR00091">
    <property type="entry name" value="tRNA (guanosine(46)-N7)-methyltransferase TrmB"/>
    <property type="match status" value="1"/>
</dbReference>
<evidence type="ECO:0000256" key="5">
    <source>
        <dbReference type="ARBA" id="ARBA00022691"/>
    </source>
</evidence>
<accession>A0A377JR20</accession>
<evidence type="ECO:0000256" key="7">
    <source>
        <dbReference type="HAMAP-Rule" id="MF_01057"/>
    </source>
</evidence>
<sequence>MPHFLAPSITLPKLPSTSGEYEFAYEAKCRVDSHQSLILVRFKKDDTLQNDSSGDEFSHNEFFLRKVERLNKNNSIIKCEKSSKSHPTGIIKNALKALMEQQSNQHLITHNLNNNSPRQNLQSPFFKSVQHFLDFSQKYPQKCLIEVGFGSGRHLLHLAQNNPHLMCIGIEIHSPSIEQILRQIELLGLTNLYIIHTDARILLEILPPCIALGIYVHFPVPWNKKPHRRVFCKAFLEESLRVLDDNALLHLRSDDETYFRDALDLALSYKHINLQVQKNHKNAIVSKYEARWERQNKDIFDLKIFKTTTQGQDSCIKSAKNAQNTEKTFIFDKILRKNLDNYTNFPYKKIAKDWFLHIDNVYYAKDVYVLALCFGDFNQPQNKFLQISFDTSYSTHYVGGNPIPTKAAYKAHRHLMEFLSVDSKDKE</sequence>
<protein>
    <recommendedName>
        <fullName evidence="7">tRNA (guanine-N(7)-)-methyltransferase</fullName>
        <ecNumber evidence="7">2.1.1.33</ecNumber>
    </recommendedName>
    <alternativeName>
        <fullName evidence="7">tRNA (guanine(46)-N(7))-methyltransferase</fullName>
    </alternativeName>
    <alternativeName>
        <fullName evidence="7">tRNA(m7G46)-methyltransferase</fullName>
    </alternativeName>
</protein>